<feature type="domain" description="EMC1 first beta-propeller" evidence="14">
    <location>
        <begin position="25"/>
        <end position="445"/>
    </location>
</feature>
<feature type="transmembrane region" description="Helical" evidence="11">
    <location>
        <begin position="1119"/>
        <end position="1140"/>
    </location>
</feature>
<dbReference type="GO" id="GO:0034975">
    <property type="term" value="P:protein folding in endoplasmic reticulum"/>
    <property type="evidence" value="ECO:0007669"/>
    <property type="project" value="TreeGrafter"/>
</dbReference>
<accession>A0AAV2T4L7</accession>
<reference evidence="15" key="1">
    <citation type="submission" date="2024-06" db="EMBL/GenBank/DDBJ databases">
        <authorList>
            <person name="Liu X."/>
            <person name="Lenzi L."/>
            <person name="Haldenby T S."/>
            <person name="Uol C."/>
        </authorList>
    </citation>
    <scope>NUCLEOTIDE SEQUENCE</scope>
</reference>
<dbReference type="PANTHER" id="PTHR21573">
    <property type="entry name" value="ER MEMBRANE PROTEIN COMPLEX SUBUNIT 1"/>
    <property type="match status" value="1"/>
</dbReference>
<dbReference type="PANTHER" id="PTHR21573:SF0">
    <property type="entry name" value="ER MEMBRANE PROTEIN COMPLEX SUBUNIT 1"/>
    <property type="match status" value="1"/>
</dbReference>
<evidence type="ECO:0000313" key="15">
    <source>
        <dbReference type="EMBL" id="CAL5130919.1"/>
    </source>
</evidence>
<comment type="subcellular location">
    <subcellularLocation>
        <location evidence="1">Endoplasmic reticulum membrane</location>
        <topology evidence="1">Single-pass type I membrane protein</topology>
    </subcellularLocation>
</comment>
<proteinExistence type="inferred from homology"/>
<dbReference type="Gene3D" id="2.130.10.10">
    <property type="entry name" value="YVTN repeat-like/Quinoprotein amine dehydrogenase"/>
    <property type="match status" value="1"/>
</dbReference>
<dbReference type="InterPro" id="IPR011678">
    <property type="entry name" value="EMC1_C"/>
</dbReference>
<keyword evidence="5 11" id="KW-0812">Transmembrane</keyword>
<evidence type="ECO:0000256" key="8">
    <source>
        <dbReference type="ARBA" id="ARBA00022989"/>
    </source>
</evidence>
<feature type="chain" id="PRO_5043483656" description="ER membrane protein complex subunit 1" evidence="12">
    <location>
        <begin position="25"/>
        <end position="1150"/>
    </location>
</feature>
<evidence type="ECO:0000256" key="10">
    <source>
        <dbReference type="ARBA" id="ARBA00023180"/>
    </source>
</evidence>
<feature type="domain" description="ER membrane protein complex subunit 1 C-terminal" evidence="13">
    <location>
        <begin position="868"/>
        <end position="1149"/>
    </location>
</feature>
<gene>
    <name evidence="15" type="ORF">CDAUBV1_LOCUS3122</name>
</gene>
<dbReference type="SUPFAM" id="SSF50998">
    <property type="entry name" value="Quinoprotein alcohol dehydrogenase-like"/>
    <property type="match status" value="1"/>
</dbReference>
<dbReference type="InterPro" id="IPR011047">
    <property type="entry name" value="Quinoprotein_ADH-like_sf"/>
</dbReference>
<sequence>MGFRSFSFVACLFLLLYPHGFVTCLYEDQAGTFDWNQQYIGNIKFSLSKFENSHKRFFFGSERNVIAAVNNRDGSIVWRQVLEDEGTLLNLQLCGHYLVSLSTGTCVILRVWDSQDGSILWEKVVADDVRPVSMHSDARTGLIVIASSGPDGTQFSALNLQNGNVFWSSEASRPWGTNPDNVWFSSALVNPRTEKIQLTLLLEIHSSQGSPIPVGAITLSASKREHNIISVKELKNDISLRGSEHHCITNYRPSLLNGDFSETTIICAHHDLQGRTYLKTTLLSNQSSSSSQTEWRQMDIPQVSARILKLDEGHFIVTSPSGSGAVYELSDTGSPIMKYPVANGQVACVAILNDRRYLFAGFHQSGEPFRNFNLTIVDFESGSSISDLPSRQWTIADHHGSVESISAFMFIDPNGLPSFRLLVQTEDQSVQVIKQSGQQQWLREEALASIIGVEVVDLPVSDSQAKMEEEFGHTNNLVEMFVKRLRTQAVQLWAYVKYCVAELPRLLVTVLSSPSSAALIFGERRFLDRTKQSALNGQLSGLDIAGFPPHLQLPTQSNPSNETSDEKVNGLQAFLTRDDFNIHKMFVVATAAGKLFGMESERGRVVWEHFIPSASIMADGKVSLFQQRNTAHFPLPPLMTLLLRSKQTGLPMLYSFNPITGVPSDIMPGDMYHLNANIIQAVLRPGPVTEATDYVRPILMLDASTHVQVYPQTYSKSLSTPGTPPIFIFVVESKAARLTGYRVQHKVDASPKGDESTPGEVIFEASRVWRMRLKGESGQSSTSKPHVIVAAAGRPQTEHIYSAGRVLGDRSVLYKYLNPNLIAVLTAGGDSAAQTNSINVYLIDVVVGRILYSATHHRCGGPVSLVHSENWIVYTYYNYKSLRNEVTVLELFEPTTTRGPSSPDDLCASYLVPGPWQLFLRNILPTSWLFGFSSTSSVASTENFASGTGMTKAAVHSSSRPIFSSLYRTTDASGICSSTLENSLVPQVLQQSYILSTPPVAGAASVSLTERGITSKSIIFALQKGALIELPKTFFDPRRTLDMTSELMEEGVMPYTPVLPLSDLAVISYNQSVLGVRSVRTAMTGLESTSLVFAYGLDIFFTRVAPSQTYDLLKEDFDYTAIATVTLGMIVASVVTHKLAARRAVFRAWS</sequence>
<dbReference type="EMBL" id="CAXLJL010000078">
    <property type="protein sequence ID" value="CAL5130919.1"/>
    <property type="molecule type" value="Genomic_DNA"/>
</dbReference>
<comment type="caution">
    <text evidence="15">The sequence shown here is derived from an EMBL/GenBank/DDBJ whole genome shotgun (WGS) entry which is preliminary data.</text>
</comment>
<evidence type="ECO:0000256" key="4">
    <source>
        <dbReference type="ARBA" id="ARBA00020824"/>
    </source>
</evidence>
<keyword evidence="7" id="KW-0256">Endoplasmic reticulum</keyword>
<evidence type="ECO:0000256" key="7">
    <source>
        <dbReference type="ARBA" id="ARBA00022824"/>
    </source>
</evidence>
<evidence type="ECO:0000256" key="6">
    <source>
        <dbReference type="ARBA" id="ARBA00022729"/>
    </source>
</evidence>
<evidence type="ECO:0000256" key="12">
    <source>
        <dbReference type="SAM" id="SignalP"/>
    </source>
</evidence>
<keyword evidence="6 12" id="KW-0732">Signal</keyword>
<evidence type="ECO:0000259" key="13">
    <source>
        <dbReference type="Pfam" id="PF07774"/>
    </source>
</evidence>
<dbReference type="InterPro" id="IPR015943">
    <property type="entry name" value="WD40/YVTN_repeat-like_dom_sf"/>
</dbReference>
<evidence type="ECO:0000256" key="3">
    <source>
        <dbReference type="ARBA" id="ARBA00011276"/>
    </source>
</evidence>
<keyword evidence="8 11" id="KW-1133">Transmembrane helix</keyword>
<evidence type="ECO:0000256" key="5">
    <source>
        <dbReference type="ARBA" id="ARBA00022692"/>
    </source>
</evidence>
<keyword evidence="9 11" id="KW-0472">Membrane</keyword>
<evidence type="ECO:0000256" key="11">
    <source>
        <dbReference type="SAM" id="Phobius"/>
    </source>
</evidence>
<evidence type="ECO:0000313" key="16">
    <source>
        <dbReference type="Proteomes" id="UP001497525"/>
    </source>
</evidence>
<evidence type="ECO:0000256" key="2">
    <source>
        <dbReference type="ARBA" id="ARBA00007904"/>
    </source>
</evidence>
<name>A0AAV2T4L7_CALDB</name>
<dbReference type="Pfam" id="PF25293">
    <property type="entry name" value="Beta-prop_EMC1_N"/>
    <property type="match status" value="1"/>
</dbReference>
<dbReference type="InterPro" id="IPR058545">
    <property type="entry name" value="Beta-prop_EMC1_1st"/>
</dbReference>
<dbReference type="AlphaFoldDB" id="A0AAV2T4L7"/>
<evidence type="ECO:0000256" key="9">
    <source>
        <dbReference type="ARBA" id="ARBA00023136"/>
    </source>
</evidence>
<dbReference type="Pfam" id="PF07774">
    <property type="entry name" value="EMC1_C"/>
    <property type="match status" value="1"/>
</dbReference>
<dbReference type="Proteomes" id="UP001497525">
    <property type="component" value="Unassembled WGS sequence"/>
</dbReference>
<protein>
    <recommendedName>
        <fullName evidence="4">ER membrane protein complex subunit 1</fullName>
    </recommendedName>
</protein>
<comment type="subunit">
    <text evidence="3">Component of the ER membrane protein complex (EMC).</text>
</comment>
<dbReference type="InterPro" id="IPR026895">
    <property type="entry name" value="EMC1"/>
</dbReference>
<dbReference type="GO" id="GO:0072546">
    <property type="term" value="C:EMC complex"/>
    <property type="evidence" value="ECO:0007669"/>
    <property type="project" value="InterPro"/>
</dbReference>
<evidence type="ECO:0000259" key="14">
    <source>
        <dbReference type="Pfam" id="PF25293"/>
    </source>
</evidence>
<organism evidence="15 16">
    <name type="scientific">Calicophoron daubneyi</name>
    <name type="common">Rumen fluke</name>
    <name type="synonym">Paramphistomum daubneyi</name>
    <dbReference type="NCBI Taxonomy" id="300641"/>
    <lineage>
        <taxon>Eukaryota</taxon>
        <taxon>Metazoa</taxon>
        <taxon>Spiralia</taxon>
        <taxon>Lophotrochozoa</taxon>
        <taxon>Platyhelminthes</taxon>
        <taxon>Trematoda</taxon>
        <taxon>Digenea</taxon>
        <taxon>Plagiorchiida</taxon>
        <taxon>Pronocephalata</taxon>
        <taxon>Paramphistomoidea</taxon>
        <taxon>Paramphistomidae</taxon>
        <taxon>Calicophoron</taxon>
    </lineage>
</organism>
<keyword evidence="10" id="KW-0325">Glycoprotein</keyword>
<evidence type="ECO:0000256" key="1">
    <source>
        <dbReference type="ARBA" id="ARBA00004115"/>
    </source>
</evidence>
<comment type="similarity">
    <text evidence="2">Belongs to the EMC1 family.</text>
</comment>
<feature type="signal peptide" evidence="12">
    <location>
        <begin position="1"/>
        <end position="24"/>
    </location>
</feature>